<dbReference type="GO" id="GO:0051536">
    <property type="term" value="F:iron-sulfur cluster binding"/>
    <property type="evidence" value="ECO:0007669"/>
    <property type="project" value="UniProtKB-KW"/>
</dbReference>
<feature type="domain" description="DUF83" evidence="10">
    <location>
        <begin position="10"/>
        <end position="166"/>
    </location>
</feature>
<keyword evidence="3 9" id="KW-0378">Hydrolase</keyword>
<evidence type="ECO:0000313" key="12">
    <source>
        <dbReference type="Proteomes" id="UP000189810"/>
    </source>
</evidence>
<comment type="function">
    <text evidence="9">CRISPR (clustered regularly interspaced short palindromic repeat) is an adaptive immune system that provides protection against mobile genetic elements (viruses, transposable elements and conjugative plasmids). CRISPR clusters contain sequences complementary to antecedent mobile elements and target invading nucleic acids. CRISPR clusters are transcribed and processed into CRISPR RNA (crRNA).</text>
</comment>
<evidence type="ECO:0000256" key="6">
    <source>
        <dbReference type="ARBA" id="ARBA00023014"/>
    </source>
</evidence>
<dbReference type="PANTHER" id="PTHR37168:SF1">
    <property type="entry name" value="CRISPR-ASSOCIATED EXONUCLEASE CAS4"/>
    <property type="match status" value="1"/>
</dbReference>
<dbReference type="Gene3D" id="3.90.320.10">
    <property type="match status" value="1"/>
</dbReference>
<reference evidence="11 12" key="1">
    <citation type="submission" date="2016-11" db="EMBL/GenBank/DDBJ databases">
        <authorList>
            <person name="Jaros S."/>
            <person name="Januszkiewicz K."/>
            <person name="Wedrychowicz H."/>
        </authorList>
    </citation>
    <scope>NUCLEOTIDE SEQUENCE [LARGE SCALE GENOMIC DNA]</scope>
    <source>
        <strain evidence="11 12">DSM 19557</strain>
    </source>
</reference>
<dbReference type="EC" id="3.1.12.1" evidence="9"/>
<dbReference type="Proteomes" id="UP000189810">
    <property type="component" value="Chromosome I"/>
</dbReference>
<evidence type="ECO:0000256" key="4">
    <source>
        <dbReference type="ARBA" id="ARBA00022839"/>
    </source>
</evidence>
<keyword evidence="12" id="KW-1185">Reference proteome</keyword>
<keyword evidence="6 9" id="KW-0411">Iron-sulfur</keyword>
<name>A0A1M6Q584_9AQUI</name>
<keyword evidence="7 9" id="KW-0051">Antiviral defense</keyword>
<gene>
    <name evidence="11" type="ORF">SAMN05444391_0081</name>
</gene>
<dbReference type="PANTHER" id="PTHR37168">
    <property type="entry name" value="CRISPR-ASSOCIATED EXONUCLEASE CAS4"/>
    <property type="match status" value="1"/>
</dbReference>
<sequence>MNLKELKFKGIQVVYYVVCKRKLWLFSKGISMEHFSERVSLGKFLDETSFKDEEDYSDENVSIDFYTTEEGLVVHEIKLSRALEEAHIWQVKYYMYYLSNMSVKVSYGILHYPKQRKVLRVYFSEEDQEELKKILEGIEKILSMPKPPPLEVKPYCKKCAYEEFCYG</sequence>
<dbReference type="GO" id="GO:0051607">
    <property type="term" value="P:defense response to virus"/>
    <property type="evidence" value="ECO:0007669"/>
    <property type="project" value="UniProtKB-KW"/>
</dbReference>
<organism evidence="11 12">
    <name type="scientific">Thermocrinis minervae</name>
    <dbReference type="NCBI Taxonomy" id="381751"/>
    <lineage>
        <taxon>Bacteria</taxon>
        <taxon>Pseudomonadati</taxon>
        <taxon>Aquificota</taxon>
        <taxon>Aquificia</taxon>
        <taxon>Aquificales</taxon>
        <taxon>Aquificaceae</taxon>
        <taxon>Thermocrinis</taxon>
    </lineage>
</organism>
<evidence type="ECO:0000256" key="9">
    <source>
        <dbReference type="RuleBase" id="RU365022"/>
    </source>
</evidence>
<dbReference type="InterPro" id="IPR011604">
    <property type="entry name" value="PDDEXK-like_dom_sf"/>
</dbReference>
<evidence type="ECO:0000256" key="7">
    <source>
        <dbReference type="ARBA" id="ARBA00023118"/>
    </source>
</evidence>
<evidence type="ECO:0000256" key="1">
    <source>
        <dbReference type="ARBA" id="ARBA00022722"/>
    </source>
</evidence>
<comment type="cofactor">
    <cofactor evidence="9">
        <name>iron-sulfur cluster</name>
        <dbReference type="ChEBI" id="CHEBI:30408"/>
    </cofactor>
</comment>
<dbReference type="GO" id="GO:0004527">
    <property type="term" value="F:exonuclease activity"/>
    <property type="evidence" value="ECO:0007669"/>
    <property type="project" value="UniProtKB-KW"/>
</dbReference>
<dbReference type="STRING" id="381751.SAMN05444391_0081"/>
<dbReference type="AlphaFoldDB" id="A0A1M6Q584"/>
<protein>
    <recommendedName>
        <fullName evidence="9">CRISPR-associated exonuclease Cas4</fullName>
        <ecNumber evidence="9">3.1.12.1</ecNumber>
    </recommendedName>
</protein>
<keyword evidence="1 9" id="KW-0540">Nuclease</keyword>
<dbReference type="OrthoDB" id="9794720at2"/>
<comment type="cofactor">
    <cofactor evidence="9">
        <name>Mg(2+)</name>
        <dbReference type="ChEBI" id="CHEBI:18420"/>
    </cofactor>
    <cofactor evidence="9">
        <name>Mn(2+)</name>
        <dbReference type="ChEBI" id="CHEBI:29035"/>
    </cofactor>
    <text evidence="9">Mg(2+) or Mn(2+) required for ssDNA cleavage activity.</text>
</comment>
<dbReference type="EMBL" id="LT670846">
    <property type="protein sequence ID" value="SHK15297.1"/>
    <property type="molecule type" value="Genomic_DNA"/>
</dbReference>
<comment type="similarity">
    <text evidence="9">Belongs to the CRISPR-associated exonuclease Cas4 family.</text>
</comment>
<dbReference type="InterPro" id="IPR013343">
    <property type="entry name" value="CRISPR-assoc_prot_Cas4"/>
</dbReference>
<dbReference type="NCBIfam" id="TIGR00372">
    <property type="entry name" value="cas4"/>
    <property type="match status" value="1"/>
</dbReference>
<keyword evidence="2 9" id="KW-0479">Metal-binding</keyword>
<dbReference type="InterPro" id="IPR022765">
    <property type="entry name" value="Dna2/Cas4_DUF83"/>
</dbReference>
<proteinExistence type="inferred from homology"/>
<evidence type="ECO:0000256" key="3">
    <source>
        <dbReference type="ARBA" id="ARBA00022801"/>
    </source>
</evidence>
<evidence type="ECO:0000256" key="2">
    <source>
        <dbReference type="ARBA" id="ARBA00022723"/>
    </source>
</evidence>
<evidence type="ECO:0000259" key="10">
    <source>
        <dbReference type="Pfam" id="PF01930"/>
    </source>
</evidence>
<evidence type="ECO:0000256" key="5">
    <source>
        <dbReference type="ARBA" id="ARBA00023004"/>
    </source>
</evidence>
<accession>A0A1M6Q584</accession>
<dbReference type="Pfam" id="PF01930">
    <property type="entry name" value="Cas_Cas4"/>
    <property type="match status" value="1"/>
</dbReference>
<keyword evidence="8 9" id="KW-0464">Manganese</keyword>
<keyword evidence="4 9" id="KW-0269">Exonuclease</keyword>
<evidence type="ECO:0000313" key="11">
    <source>
        <dbReference type="EMBL" id="SHK15297.1"/>
    </source>
</evidence>
<keyword evidence="5 9" id="KW-0408">Iron</keyword>
<evidence type="ECO:0000256" key="8">
    <source>
        <dbReference type="ARBA" id="ARBA00023211"/>
    </source>
</evidence>
<dbReference type="GO" id="GO:0046872">
    <property type="term" value="F:metal ion binding"/>
    <property type="evidence" value="ECO:0007669"/>
    <property type="project" value="UniProtKB-KW"/>
</dbReference>